<sequence>MKRLQSNCPSQRTRQRPLILRLRICSTISAAQTPPVVPFTTIFQMSQYFVSLLARDPKTEIMDQAVGTPKRQCTYIVIFYCDSSICMASTCSSFSPLTESVLNSKAYCKMCYSPCPIQHPSLGALPLDYSFSCSTLPVPSCHATRRRHESWDTVRLPKPRQGKSRGRVNPCSNHLVHLVPCWINTALLSSNNGIKWAIETNAPDLFESIKPTRSILDNDGTPDICLHPSSHNRDSGKQCCGMYRARLRRFVVGLFAELGSWIANVSSPIVVTSFSPLTESVLNSKAYCKMCYSPCPIQHPSLGALPLDYSFSCSTLPVPSCHATRRRHESWDTVRLPKPRQGKSRGRVNPCSNHLVHLVPCWINTALLSSNNGIKWAIETNLGEQTNNLGRRFLLMNEELVELADSLNLPIFMRSHSLERASPTTPVISKNTLSNSSKQS</sequence>
<dbReference type="EMBL" id="KL597014">
    <property type="protein sequence ID" value="KER20860.1"/>
    <property type="molecule type" value="Genomic_DNA"/>
</dbReference>
<reference evidence="1 2" key="1">
    <citation type="submission" date="2013-11" db="EMBL/GenBank/DDBJ databases">
        <title>Opisthorchis viverrini - life in the bile duct.</title>
        <authorList>
            <person name="Young N.D."/>
            <person name="Nagarajan N."/>
            <person name="Lin S.J."/>
            <person name="Korhonen P.K."/>
            <person name="Jex A.R."/>
            <person name="Hall R.S."/>
            <person name="Safavi-Hemami H."/>
            <person name="Kaewkong W."/>
            <person name="Bertrand D."/>
            <person name="Gao S."/>
            <person name="Seet Q."/>
            <person name="Wongkham S."/>
            <person name="Teh B.T."/>
            <person name="Wongkham C."/>
            <person name="Intapan P.M."/>
            <person name="Maleewong W."/>
            <person name="Yang X."/>
            <person name="Hu M."/>
            <person name="Wang Z."/>
            <person name="Hofmann A."/>
            <person name="Sternberg P.W."/>
            <person name="Tan P."/>
            <person name="Wang J."/>
            <person name="Gasser R.B."/>
        </authorList>
    </citation>
    <scope>NUCLEOTIDE SEQUENCE [LARGE SCALE GENOMIC DNA]</scope>
</reference>
<dbReference type="KEGG" id="ovi:T265_10669"/>
<dbReference type="AlphaFoldDB" id="A0A074ZCC9"/>
<dbReference type="CTD" id="20324837"/>
<keyword evidence="2" id="KW-1185">Reference proteome</keyword>
<name>A0A074ZCC9_OPIVI</name>
<dbReference type="GeneID" id="20324837"/>
<organism evidence="1 2">
    <name type="scientific">Opisthorchis viverrini</name>
    <name type="common">Southeast Asian liver fluke</name>
    <dbReference type="NCBI Taxonomy" id="6198"/>
    <lineage>
        <taxon>Eukaryota</taxon>
        <taxon>Metazoa</taxon>
        <taxon>Spiralia</taxon>
        <taxon>Lophotrochozoa</taxon>
        <taxon>Platyhelminthes</taxon>
        <taxon>Trematoda</taxon>
        <taxon>Digenea</taxon>
        <taxon>Opisthorchiida</taxon>
        <taxon>Opisthorchiata</taxon>
        <taxon>Opisthorchiidae</taxon>
        <taxon>Opisthorchis</taxon>
    </lineage>
</organism>
<protein>
    <submittedName>
        <fullName evidence="1">Uncharacterized protein</fullName>
    </submittedName>
</protein>
<accession>A0A074ZCC9</accession>
<proteinExistence type="predicted"/>
<gene>
    <name evidence="1" type="ORF">T265_10669</name>
</gene>
<dbReference type="RefSeq" id="XP_009175385.1">
    <property type="nucleotide sequence ID" value="XM_009177121.1"/>
</dbReference>
<dbReference type="Proteomes" id="UP000054324">
    <property type="component" value="Unassembled WGS sequence"/>
</dbReference>
<evidence type="ECO:0000313" key="1">
    <source>
        <dbReference type="EMBL" id="KER20860.1"/>
    </source>
</evidence>
<evidence type="ECO:0000313" key="2">
    <source>
        <dbReference type="Proteomes" id="UP000054324"/>
    </source>
</evidence>